<sequence>MAGLDVCDVYREPNVTNFVASLVIAVGIVISYVPQYVKIVQTRTSVGLSPTFLLLISVAGFSAMSNLVLLSSLSLPCCSELTGFECVNSQVSLIQVGLQAISTLFIPLLCVIYTNTRENTEYEQVVEAWRRILLYIATVTILVIVACFTFSAAHVLLFAQILGVLSTVITFIQYIPQLVETYHLKHSGALSIAMMLIQTPGGFLWTTTLIMKPGSNWSSWLPYLAAASLQGVLLMMCIYYDYYLTPKQALLDQQNSQNYV</sequence>
<keyword evidence="2 5" id="KW-0812">Transmembrane</keyword>
<reference evidence="7" key="1">
    <citation type="journal article" date="2015" name="J. Biotechnol.">
        <title>The structure of the Cyberlindnera jadinii genome and its relation to Candida utilis analyzed by the occurrence of single nucleotide polymorphisms.</title>
        <authorList>
            <person name="Rupp O."/>
            <person name="Brinkrolf K."/>
            <person name="Buerth C."/>
            <person name="Kunigo M."/>
            <person name="Schneider J."/>
            <person name="Jaenicke S."/>
            <person name="Goesmann A."/>
            <person name="Puehler A."/>
            <person name="Jaeger K.-E."/>
            <person name="Ernst J.F."/>
        </authorList>
    </citation>
    <scope>NUCLEOTIDE SEQUENCE [LARGE SCALE GENOMIC DNA]</scope>
    <source>
        <strain evidence="7">ATCC 18201 / CBS 1600 / BCRC 20928 / JCM 3617 / NBRC 0987 / NRRL Y-1542</strain>
    </source>
</reference>
<feature type="transmembrane region" description="Helical" evidence="5">
    <location>
        <begin position="220"/>
        <end position="240"/>
    </location>
</feature>
<proteinExistence type="predicted"/>
<dbReference type="Proteomes" id="UP000038830">
    <property type="component" value="Unassembled WGS sequence"/>
</dbReference>
<dbReference type="InterPro" id="IPR006603">
    <property type="entry name" value="PQ-loop_rpt"/>
</dbReference>
<dbReference type="SMART" id="SM00679">
    <property type="entry name" value="CTNS"/>
    <property type="match status" value="2"/>
</dbReference>
<feature type="transmembrane region" description="Helical" evidence="5">
    <location>
        <begin position="52"/>
        <end position="73"/>
    </location>
</feature>
<protein>
    <submittedName>
        <fullName evidence="6">PMT3 protein</fullName>
    </submittedName>
</protein>
<evidence type="ECO:0000256" key="2">
    <source>
        <dbReference type="ARBA" id="ARBA00022692"/>
    </source>
</evidence>
<accession>A0A0H5C700</accession>
<name>A0A0H5C700_CYBJN</name>
<feature type="transmembrane region" description="Helical" evidence="5">
    <location>
        <begin position="93"/>
        <end position="112"/>
    </location>
</feature>
<dbReference type="EMBL" id="CDQK01000005">
    <property type="protein sequence ID" value="CEP24015.1"/>
    <property type="molecule type" value="Genomic_DNA"/>
</dbReference>
<gene>
    <name evidence="6" type="primary">PMT3</name>
    <name evidence="6" type="ORF">BN1211_4721</name>
</gene>
<dbReference type="PANTHER" id="PTHR16201:SF11">
    <property type="entry name" value="PQ-LOOP REPEAT-CONTAINING PROTEIN"/>
    <property type="match status" value="1"/>
</dbReference>
<evidence type="ECO:0000256" key="4">
    <source>
        <dbReference type="ARBA" id="ARBA00023136"/>
    </source>
</evidence>
<dbReference type="Gene3D" id="1.20.1280.290">
    <property type="match status" value="2"/>
</dbReference>
<evidence type="ECO:0000256" key="3">
    <source>
        <dbReference type="ARBA" id="ARBA00022989"/>
    </source>
</evidence>
<feature type="transmembrane region" description="Helical" evidence="5">
    <location>
        <begin position="18"/>
        <end position="40"/>
    </location>
</feature>
<dbReference type="GO" id="GO:0016020">
    <property type="term" value="C:membrane"/>
    <property type="evidence" value="ECO:0007669"/>
    <property type="project" value="UniProtKB-SubCell"/>
</dbReference>
<keyword evidence="3 5" id="KW-1133">Transmembrane helix</keyword>
<feature type="transmembrane region" description="Helical" evidence="5">
    <location>
        <begin position="188"/>
        <end position="208"/>
    </location>
</feature>
<keyword evidence="4 5" id="KW-0472">Membrane</keyword>
<evidence type="ECO:0000256" key="5">
    <source>
        <dbReference type="SAM" id="Phobius"/>
    </source>
</evidence>
<evidence type="ECO:0000313" key="7">
    <source>
        <dbReference type="Proteomes" id="UP000038830"/>
    </source>
</evidence>
<evidence type="ECO:0000313" key="6">
    <source>
        <dbReference type="EMBL" id="CEP24015.1"/>
    </source>
</evidence>
<feature type="transmembrane region" description="Helical" evidence="5">
    <location>
        <begin position="157"/>
        <end position="176"/>
    </location>
</feature>
<dbReference type="PANTHER" id="PTHR16201">
    <property type="entry name" value="SEVEN TRANSMEMBRANE PROTEIN 1-RELATED"/>
    <property type="match status" value="1"/>
</dbReference>
<dbReference type="InterPro" id="IPR051415">
    <property type="entry name" value="LAAT-1"/>
</dbReference>
<feature type="transmembrane region" description="Helical" evidence="5">
    <location>
        <begin position="132"/>
        <end position="151"/>
    </location>
</feature>
<dbReference type="Pfam" id="PF04193">
    <property type="entry name" value="PQ-loop"/>
    <property type="match status" value="2"/>
</dbReference>
<evidence type="ECO:0000256" key="1">
    <source>
        <dbReference type="ARBA" id="ARBA00004141"/>
    </source>
</evidence>
<dbReference type="AlphaFoldDB" id="A0A0H5C700"/>
<comment type="subcellular location">
    <subcellularLocation>
        <location evidence="1">Membrane</location>
        <topology evidence="1">Multi-pass membrane protein</topology>
    </subcellularLocation>
</comment>
<organism evidence="6 7">
    <name type="scientific">Cyberlindnera jadinii (strain ATCC 18201 / CBS 1600 / BCRC 20928 / JCM 3617 / NBRC 0987 / NRRL Y-1542)</name>
    <name type="common">Torula yeast</name>
    <name type="synonym">Candida utilis</name>
    <dbReference type="NCBI Taxonomy" id="983966"/>
    <lineage>
        <taxon>Eukaryota</taxon>
        <taxon>Fungi</taxon>
        <taxon>Dikarya</taxon>
        <taxon>Ascomycota</taxon>
        <taxon>Saccharomycotina</taxon>
        <taxon>Saccharomycetes</taxon>
        <taxon>Phaffomycetales</taxon>
        <taxon>Phaffomycetaceae</taxon>
        <taxon>Cyberlindnera</taxon>
    </lineage>
</organism>